<feature type="signal peptide" evidence="2">
    <location>
        <begin position="1"/>
        <end position="29"/>
    </location>
</feature>
<protein>
    <recommendedName>
        <fullName evidence="5">Multidrug transporter</fullName>
    </recommendedName>
</protein>
<accession>A0ABV7HIW2</accession>
<organism evidence="3 4">
    <name type="scientific">Litoribrevibacter euphylliae</name>
    <dbReference type="NCBI Taxonomy" id="1834034"/>
    <lineage>
        <taxon>Bacteria</taxon>
        <taxon>Pseudomonadati</taxon>
        <taxon>Pseudomonadota</taxon>
        <taxon>Gammaproteobacteria</taxon>
        <taxon>Oceanospirillales</taxon>
        <taxon>Oceanospirillaceae</taxon>
        <taxon>Litoribrevibacter</taxon>
    </lineage>
</organism>
<keyword evidence="1" id="KW-0472">Membrane</keyword>
<evidence type="ECO:0008006" key="5">
    <source>
        <dbReference type="Google" id="ProtNLM"/>
    </source>
</evidence>
<evidence type="ECO:0000313" key="4">
    <source>
        <dbReference type="Proteomes" id="UP001595476"/>
    </source>
</evidence>
<feature type="chain" id="PRO_5045376737" description="Multidrug transporter" evidence="2">
    <location>
        <begin position="30"/>
        <end position="120"/>
    </location>
</feature>
<dbReference type="EMBL" id="JBHRSZ010000007">
    <property type="protein sequence ID" value="MFC3152573.1"/>
    <property type="molecule type" value="Genomic_DNA"/>
</dbReference>
<proteinExistence type="predicted"/>
<dbReference type="Proteomes" id="UP001595476">
    <property type="component" value="Unassembled WGS sequence"/>
</dbReference>
<name>A0ABV7HIW2_9GAMM</name>
<keyword evidence="1" id="KW-0812">Transmembrane</keyword>
<feature type="transmembrane region" description="Helical" evidence="1">
    <location>
        <begin position="53"/>
        <end position="71"/>
    </location>
</feature>
<evidence type="ECO:0000256" key="2">
    <source>
        <dbReference type="SAM" id="SignalP"/>
    </source>
</evidence>
<evidence type="ECO:0000313" key="3">
    <source>
        <dbReference type="EMBL" id="MFC3152573.1"/>
    </source>
</evidence>
<reference evidence="4" key="1">
    <citation type="journal article" date="2019" name="Int. J. Syst. Evol. Microbiol.">
        <title>The Global Catalogue of Microorganisms (GCM) 10K type strain sequencing project: providing services to taxonomists for standard genome sequencing and annotation.</title>
        <authorList>
            <consortium name="The Broad Institute Genomics Platform"/>
            <consortium name="The Broad Institute Genome Sequencing Center for Infectious Disease"/>
            <person name="Wu L."/>
            <person name="Ma J."/>
        </authorList>
    </citation>
    <scope>NUCLEOTIDE SEQUENCE [LARGE SCALE GENOMIC DNA]</scope>
    <source>
        <strain evidence="4">KCTC 52438</strain>
    </source>
</reference>
<dbReference type="RefSeq" id="WP_386722503.1">
    <property type="nucleotide sequence ID" value="NZ_JBHRSZ010000007.1"/>
</dbReference>
<comment type="caution">
    <text evidence="3">The sequence shown here is derived from an EMBL/GenBank/DDBJ whole genome shotgun (WGS) entry which is preliminary data.</text>
</comment>
<evidence type="ECO:0000256" key="1">
    <source>
        <dbReference type="SAM" id="Phobius"/>
    </source>
</evidence>
<gene>
    <name evidence="3" type="ORF">ACFOEK_16170</name>
</gene>
<sequence>MYTLFTRIAKFLAMSVLMIQLMLPTQAMANSISKQKQLNEPGPAEMVLDGIVVRPIMLGLTILGTAVFIVTSPFSLLGGNLEDAADELVVKPAKMTFIRCLGCSTPERKYEVVKQEAPAE</sequence>
<keyword evidence="2" id="KW-0732">Signal</keyword>
<keyword evidence="4" id="KW-1185">Reference proteome</keyword>
<keyword evidence="1" id="KW-1133">Transmembrane helix</keyword>